<accession>A0A9P6Q5F9</accession>
<organism evidence="2 3">
    <name type="scientific">Mortierella polycephala</name>
    <dbReference type="NCBI Taxonomy" id="41804"/>
    <lineage>
        <taxon>Eukaryota</taxon>
        <taxon>Fungi</taxon>
        <taxon>Fungi incertae sedis</taxon>
        <taxon>Mucoromycota</taxon>
        <taxon>Mortierellomycotina</taxon>
        <taxon>Mortierellomycetes</taxon>
        <taxon>Mortierellales</taxon>
        <taxon>Mortierellaceae</taxon>
        <taxon>Mortierella</taxon>
    </lineage>
</organism>
<feature type="compositionally biased region" description="Basic and acidic residues" evidence="1">
    <location>
        <begin position="198"/>
        <end position="207"/>
    </location>
</feature>
<keyword evidence="3" id="KW-1185">Reference proteome</keyword>
<dbReference type="OrthoDB" id="2450127at2759"/>
<feature type="compositionally biased region" description="Basic and acidic residues" evidence="1">
    <location>
        <begin position="232"/>
        <end position="246"/>
    </location>
</feature>
<feature type="compositionally biased region" description="Basic and acidic residues" evidence="1">
    <location>
        <begin position="434"/>
        <end position="447"/>
    </location>
</feature>
<feature type="region of interest" description="Disordered" evidence="1">
    <location>
        <begin position="351"/>
        <end position="370"/>
    </location>
</feature>
<evidence type="ECO:0000313" key="2">
    <source>
        <dbReference type="EMBL" id="KAG0258453.1"/>
    </source>
</evidence>
<comment type="caution">
    <text evidence="2">The sequence shown here is derived from an EMBL/GenBank/DDBJ whole genome shotgun (WGS) entry which is preliminary data.</text>
</comment>
<evidence type="ECO:0000313" key="3">
    <source>
        <dbReference type="Proteomes" id="UP000726737"/>
    </source>
</evidence>
<feature type="compositionally biased region" description="Basic and acidic residues" evidence="1">
    <location>
        <begin position="129"/>
        <end position="139"/>
    </location>
</feature>
<sequence>MRWDRSIRHEKELGSGLELGHHLVYNDACIYNDILSLSLFRKIRKPMAKIETLNQELNEMQDPKGSRGKGDKTGTSDNGVDDDHHNDSELDRADSVFFREKDPEQDDDDRVETKDERLGEEEDQEEREQEPKIGDHVALDADSNIIEDTTEAMKRLDEKKNNKGEKERRGEKDLDDEEEDGSQVKVDDRENEQDMEDVENKSNDQKSDGTGTKTESTSDDHEGLDAIVTTAAKDRKQNKSTDKEMKGNVGMELESVDKTNPEPAIARIHTPLFSKLRSKLIRQQQEEVAQLLRDIETVGLGSADAFGVVDQSSTSALVTETTDFVPEENMQAVLVAAAAKLAAQEGAEYGLEPGATIGDKTPLTPQKTADTEHQGANAFFELLATDILEASVEESKQSKQSSKKKENNYEAGKKAKKPAKGKEKQKQNGKKAQKGKDKTAIKRDSQYKKKSSKGKHHKRQILIPVPGIAHEHIPLKASIFTPVENGIPVGPFLVRPIKNDAKGDFDRDAEIEKVTADQRKKKKDQGMVNAVAAAFKAIFGGDMRKTVENPSIAGHPKVDGDAAKEMEKKGVVDINSGNAQEVAEGLSVGEASKSHRKQDNRDSEEALDADSGHEDATSVKTKAKAKENKDVHGVNEYVLGTNDKFDDEHQGKNNDGHKMHHKVKSAKMNNTVDEVDRNSPIPQEQPQQLQPQSQPHYHYDKANTPTKEAPIIPIVGDGPVDRKTPDAVDKKDEQATGYGTVPMFGPAQLDLGSGTSAVVLLTCRAMMLLTVAVAALNTL</sequence>
<feature type="compositionally biased region" description="Basic and acidic residues" evidence="1">
    <location>
        <begin position="624"/>
        <end position="633"/>
    </location>
</feature>
<dbReference type="EMBL" id="JAAAJA010000219">
    <property type="protein sequence ID" value="KAG0258453.1"/>
    <property type="molecule type" value="Genomic_DNA"/>
</dbReference>
<feature type="compositionally biased region" description="Basic and acidic residues" evidence="1">
    <location>
        <begin position="61"/>
        <end position="74"/>
    </location>
</feature>
<evidence type="ECO:0000256" key="1">
    <source>
        <dbReference type="SAM" id="MobiDB-lite"/>
    </source>
</evidence>
<dbReference type="AlphaFoldDB" id="A0A9P6Q5F9"/>
<dbReference type="Proteomes" id="UP000726737">
    <property type="component" value="Unassembled WGS sequence"/>
</dbReference>
<feature type="compositionally biased region" description="Basic and acidic residues" evidence="1">
    <location>
        <begin position="719"/>
        <end position="734"/>
    </location>
</feature>
<feature type="compositionally biased region" description="Basic and acidic residues" evidence="1">
    <location>
        <begin position="393"/>
        <end position="413"/>
    </location>
</feature>
<feature type="compositionally biased region" description="Basic and acidic residues" evidence="1">
    <location>
        <begin position="643"/>
        <end position="657"/>
    </location>
</feature>
<feature type="compositionally biased region" description="Basic and acidic residues" evidence="1">
    <location>
        <begin position="597"/>
        <end position="617"/>
    </location>
</feature>
<feature type="compositionally biased region" description="Basic and acidic residues" evidence="1">
    <location>
        <begin position="81"/>
        <end position="102"/>
    </location>
</feature>
<reference evidence="2" key="1">
    <citation type="journal article" date="2020" name="Fungal Divers.">
        <title>Resolving the Mortierellaceae phylogeny through synthesis of multi-gene phylogenetics and phylogenomics.</title>
        <authorList>
            <person name="Vandepol N."/>
            <person name="Liber J."/>
            <person name="Desiro A."/>
            <person name="Na H."/>
            <person name="Kennedy M."/>
            <person name="Barry K."/>
            <person name="Grigoriev I.V."/>
            <person name="Miller A.N."/>
            <person name="O'Donnell K."/>
            <person name="Stajich J.E."/>
            <person name="Bonito G."/>
        </authorList>
    </citation>
    <scope>NUCLEOTIDE SEQUENCE</scope>
    <source>
        <strain evidence="2">KOD948</strain>
    </source>
</reference>
<proteinExistence type="predicted"/>
<feature type="region of interest" description="Disordered" evidence="1">
    <location>
        <begin position="393"/>
        <end position="461"/>
    </location>
</feature>
<feature type="compositionally biased region" description="Acidic residues" evidence="1">
    <location>
        <begin position="118"/>
        <end position="128"/>
    </location>
</feature>
<feature type="region of interest" description="Disordered" evidence="1">
    <location>
        <begin position="55"/>
        <end position="264"/>
    </location>
</feature>
<feature type="compositionally biased region" description="Basic residues" evidence="1">
    <location>
        <begin position="448"/>
        <end position="460"/>
    </location>
</feature>
<gene>
    <name evidence="2" type="ORF">BG011_003276</name>
</gene>
<name>A0A9P6Q5F9_9FUNG</name>
<feature type="compositionally biased region" description="Basic and acidic residues" evidence="1">
    <location>
        <begin position="151"/>
        <end position="172"/>
    </location>
</feature>
<protein>
    <submittedName>
        <fullName evidence="2">Uncharacterized protein</fullName>
    </submittedName>
</protein>
<feature type="compositionally biased region" description="Low complexity" evidence="1">
    <location>
        <begin position="680"/>
        <end position="695"/>
    </location>
</feature>
<feature type="region of interest" description="Disordered" evidence="1">
    <location>
        <begin position="576"/>
        <end position="736"/>
    </location>
</feature>